<dbReference type="GeneID" id="43650018"/>
<reference evidence="1 2" key="1">
    <citation type="submission" date="2019-04" db="EMBL/GenBank/DDBJ databases">
        <title>Friends and foes A comparative genomics studyof 23 Aspergillus species from section Flavi.</title>
        <authorList>
            <consortium name="DOE Joint Genome Institute"/>
            <person name="Kjaerbolling I."/>
            <person name="Vesth T."/>
            <person name="Frisvad J.C."/>
            <person name="Nybo J.L."/>
            <person name="Theobald S."/>
            <person name="Kildgaard S."/>
            <person name="Isbrandt T."/>
            <person name="Kuo A."/>
            <person name="Sato A."/>
            <person name="Lyhne E.K."/>
            <person name="Kogle M.E."/>
            <person name="Wiebenga A."/>
            <person name="Kun R.S."/>
            <person name="Lubbers R.J."/>
            <person name="Makela M.R."/>
            <person name="Barry K."/>
            <person name="Chovatia M."/>
            <person name="Clum A."/>
            <person name="Daum C."/>
            <person name="Haridas S."/>
            <person name="He G."/>
            <person name="LaButti K."/>
            <person name="Lipzen A."/>
            <person name="Mondo S."/>
            <person name="Riley R."/>
            <person name="Salamov A."/>
            <person name="Simmons B.A."/>
            <person name="Magnuson J.K."/>
            <person name="Henrissat B."/>
            <person name="Mortensen U.H."/>
            <person name="Larsen T.O."/>
            <person name="Devries R.P."/>
            <person name="Grigoriev I.V."/>
            <person name="Machida M."/>
            <person name="Baker S.E."/>
            <person name="Andersen M.R."/>
        </authorList>
    </citation>
    <scope>NUCLEOTIDE SEQUENCE [LARGE SCALE GENOMIC DNA]</scope>
    <source>
        <strain evidence="1 2">CBS 763.97</strain>
    </source>
</reference>
<evidence type="ECO:0000313" key="2">
    <source>
        <dbReference type="Proteomes" id="UP000326268"/>
    </source>
</evidence>
<name>A0A5N7AFE2_9EURO</name>
<accession>A0A5N7AFE2</accession>
<organism evidence="1 2">
    <name type="scientific">Aspergillus caelatus</name>
    <dbReference type="NCBI Taxonomy" id="61420"/>
    <lineage>
        <taxon>Eukaryota</taxon>
        <taxon>Fungi</taxon>
        <taxon>Dikarya</taxon>
        <taxon>Ascomycota</taxon>
        <taxon>Pezizomycotina</taxon>
        <taxon>Eurotiomycetes</taxon>
        <taxon>Eurotiomycetidae</taxon>
        <taxon>Eurotiales</taxon>
        <taxon>Aspergillaceae</taxon>
        <taxon>Aspergillus</taxon>
        <taxon>Aspergillus subgen. Circumdati</taxon>
    </lineage>
</organism>
<feature type="non-terminal residue" evidence="1">
    <location>
        <position position="71"/>
    </location>
</feature>
<protein>
    <submittedName>
        <fullName evidence="1">Uncharacterized protein</fullName>
    </submittedName>
</protein>
<gene>
    <name evidence="1" type="ORF">BDV27DRAFT_122208</name>
</gene>
<proteinExistence type="predicted"/>
<dbReference type="RefSeq" id="XP_031931623.1">
    <property type="nucleotide sequence ID" value="XM_032065572.1"/>
</dbReference>
<dbReference type="Proteomes" id="UP000326268">
    <property type="component" value="Unassembled WGS sequence"/>
</dbReference>
<dbReference type="AlphaFoldDB" id="A0A5N7AFE2"/>
<sequence>MVSEPTITGFMNPDGPDPAVPDRAQGYITHAATRALIFIEAPKPVSLVCVVELGMTDASAYCIGYAEEGSV</sequence>
<dbReference type="EMBL" id="ML737583">
    <property type="protein sequence ID" value="KAE8368542.1"/>
    <property type="molecule type" value="Genomic_DNA"/>
</dbReference>
<keyword evidence="2" id="KW-1185">Reference proteome</keyword>
<evidence type="ECO:0000313" key="1">
    <source>
        <dbReference type="EMBL" id="KAE8368542.1"/>
    </source>
</evidence>